<dbReference type="OrthoDB" id="3542438at2"/>
<dbReference type="Gene3D" id="1.20.120.450">
    <property type="entry name" value="dinb family like domain"/>
    <property type="match status" value="1"/>
</dbReference>
<protein>
    <submittedName>
        <fullName evidence="2">Pentapeptide repeat protein</fullName>
    </submittedName>
</protein>
<dbReference type="AlphaFoldDB" id="A0A495XWG4"/>
<dbReference type="RefSeq" id="WP_121033442.1">
    <property type="nucleotide sequence ID" value="NZ_RBXT01000001.1"/>
</dbReference>
<dbReference type="InterPro" id="IPR024775">
    <property type="entry name" value="DinB-like"/>
</dbReference>
<accession>A0A495XWG4</accession>
<name>A0A495XWG4_9MICO</name>
<dbReference type="EMBL" id="RBXT01000001">
    <property type="protein sequence ID" value="RKT78911.1"/>
    <property type="molecule type" value="Genomic_DNA"/>
</dbReference>
<evidence type="ECO:0000313" key="2">
    <source>
        <dbReference type="EMBL" id="RKT78911.1"/>
    </source>
</evidence>
<keyword evidence="3" id="KW-1185">Reference proteome</keyword>
<gene>
    <name evidence="2" type="ORF">DFJ68_2365</name>
</gene>
<dbReference type="Pfam" id="PF12867">
    <property type="entry name" value="DinB_2"/>
    <property type="match status" value="1"/>
</dbReference>
<dbReference type="Gene3D" id="2.160.20.80">
    <property type="entry name" value="E3 ubiquitin-protein ligase SopA"/>
    <property type="match status" value="1"/>
</dbReference>
<dbReference type="Proteomes" id="UP000278440">
    <property type="component" value="Unassembled WGS sequence"/>
</dbReference>
<reference evidence="2 3" key="1">
    <citation type="submission" date="2018-10" db="EMBL/GenBank/DDBJ databases">
        <title>Sequencing the genomes of 1000 actinobacteria strains.</title>
        <authorList>
            <person name="Klenk H.-P."/>
        </authorList>
    </citation>
    <scope>NUCLEOTIDE SEQUENCE [LARGE SCALE GENOMIC DNA]</scope>
    <source>
        <strain evidence="2 3">DSM 44267</strain>
    </source>
</reference>
<evidence type="ECO:0000313" key="3">
    <source>
        <dbReference type="Proteomes" id="UP000278440"/>
    </source>
</evidence>
<sequence>MADYEGTDFRGKHFDWVEFGGARLTSCSLSDTYIDNTDLHRVTMKGVELYDVTIEGDVERVFVNGVDIAPLVEAELDRREPLRAKMRPDDPDGYREAWEVLDGLWQGTMRRARALPPEALHESVDGEWSFVETLRHLAFASDSWVGRAILGDPSPWHPLDLPWDQMPDTPGVPRDREARPTLDEALEVRERSRQLVARYLADLTPEQLAADTTPVEGPGWPEARSYPVAQCLRIVLNEEWCHRLYAERDLAVLEQRQTAGGSG</sequence>
<comment type="caution">
    <text evidence="2">The sequence shown here is derived from an EMBL/GenBank/DDBJ whole genome shotgun (WGS) entry which is preliminary data.</text>
</comment>
<organism evidence="2 3">
    <name type="scientific">Terracoccus luteus</name>
    <dbReference type="NCBI Taxonomy" id="53356"/>
    <lineage>
        <taxon>Bacteria</taxon>
        <taxon>Bacillati</taxon>
        <taxon>Actinomycetota</taxon>
        <taxon>Actinomycetes</taxon>
        <taxon>Micrococcales</taxon>
        <taxon>Intrasporangiaceae</taxon>
        <taxon>Terracoccus</taxon>
    </lineage>
</organism>
<dbReference type="SUPFAM" id="SSF141571">
    <property type="entry name" value="Pentapeptide repeat-like"/>
    <property type="match status" value="1"/>
</dbReference>
<proteinExistence type="predicted"/>
<evidence type="ECO:0000259" key="1">
    <source>
        <dbReference type="Pfam" id="PF12867"/>
    </source>
</evidence>
<feature type="domain" description="DinB-like" evidence="1">
    <location>
        <begin position="101"/>
        <end position="245"/>
    </location>
</feature>
<dbReference type="InterPro" id="IPR034660">
    <property type="entry name" value="DinB/YfiT-like"/>
</dbReference>
<dbReference type="SUPFAM" id="SSF109854">
    <property type="entry name" value="DinB/YfiT-like putative metalloenzymes"/>
    <property type="match status" value="1"/>
</dbReference>